<evidence type="ECO:0000256" key="1">
    <source>
        <dbReference type="ARBA" id="ARBA00004651"/>
    </source>
</evidence>
<dbReference type="PANTHER" id="PTHR34390">
    <property type="entry name" value="UPF0442 PROTEIN YJJB-RELATED"/>
    <property type="match status" value="1"/>
</dbReference>
<keyword evidence="6 8" id="KW-0472">Membrane</keyword>
<evidence type="ECO:0000256" key="5">
    <source>
        <dbReference type="ARBA" id="ARBA00022989"/>
    </source>
</evidence>
<reference evidence="10" key="1">
    <citation type="submission" date="2022-07" db="EMBL/GenBank/DDBJ databases">
        <authorList>
            <person name="Jung M.-Y."/>
            <person name="Lee M."/>
        </authorList>
    </citation>
    <scope>NUCLEOTIDE SEQUENCE</scope>
    <source>
        <strain evidence="10">S8</strain>
    </source>
</reference>
<keyword evidence="2" id="KW-1003">Cell membrane</keyword>
<comment type="subcellular location">
    <subcellularLocation>
        <location evidence="1">Cell membrane</location>
        <topology evidence="1">Multi-pass membrane protein</topology>
    </subcellularLocation>
</comment>
<evidence type="ECO:0000313" key="10">
    <source>
        <dbReference type="EMBL" id="MCQ9210667.1"/>
    </source>
</evidence>
<evidence type="ECO:0000313" key="11">
    <source>
        <dbReference type="Proteomes" id="UP001059480"/>
    </source>
</evidence>
<reference evidence="10" key="3">
    <citation type="journal article" date="2023" name="Microbiol. Resour. Announc.">
        <title>Draft Genome Sequence of Granulicatella sp. Strain S8, Isolated from a Marine Fish, Seriola quinqueradiata.</title>
        <authorList>
            <person name="Lee M."/>
            <person name="Farooq A."/>
            <person name="Jeong J.B."/>
            <person name="Jung M.Y."/>
        </authorList>
    </citation>
    <scope>NUCLEOTIDE SEQUENCE</scope>
    <source>
        <strain evidence="10">S8</strain>
    </source>
</reference>
<dbReference type="Proteomes" id="UP001059480">
    <property type="component" value="Unassembled WGS sequence"/>
</dbReference>
<name>A0ABT1WQ69_9LACT</name>
<dbReference type="RefSeq" id="WP_256945780.1">
    <property type="nucleotide sequence ID" value="NZ_JANHNZ010000011.1"/>
</dbReference>
<keyword evidence="4 8" id="KW-0812">Transmembrane</keyword>
<organism evidence="10 11">
    <name type="scientific">Granulicatella seriolae</name>
    <dbReference type="NCBI Taxonomy" id="2967226"/>
    <lineage>
        <taxon>Bacteria</taxon>
        <taxon>Bacillati</taxon>
        <taxon>Bacillota</taxon>
        <taxon>Bacilli</taxon>
        <taxon>Lactobacillales</taxon>
        <taxon>Carnobacteriaceae</taxon>
        <taxon>Granulicatella</taxon>
    </lineage>
</organism>
<evidence type="ECO:0000256" key="3">
    <source>
        <dbReference type="ARBA" id="ARBA00022519"/>
    </source>
</evidence>
<reference evidence="10" key="2">
    <citation type="journal article" date="2023" name="Curr. Microbiol.">
        <title>Granulicatella seriolae sp. nov., a Novel Facultative Anaerobe Isolated from Yellowtail Marine Fish.</title>
        <authorList>
            <person name="Lee M."/>
            <person name="Choi Y.J."/>
            <person name="Farooq A."/>
            <person name="Jeong J.B."/>
            <person name="Jung M.Y."/>
        </authorList>
    </citation>
    <scope>NUCLEOTIDE SEQUENCE</scope>
    <source>
        <strain evidence="10">S8</strain>
    </source>
</reference>
<comment type="similarity">
    <text evidence="7">Belongs to the ThrE exporter (TC 2.A.79) family.</text>
</comment>
<keyword evidence="11" id="KW-1185">Reference proteome</keyword>
<accession>A0ABT1WQ69</accession>
<evidence type="ECO:0000256" key="6">
    <source>
        <dbReference type="ARBA" id="ARBA00023136"/>
    </source>
</evidence>
<feature type="transmembrane region" description="Helical" evidence="8">
    <location>
        <begin position="75"/>
        <end position="95"/>
    </location>
</feature>
<evidence type="ECO:0000259" key="9">
    <source>
        <dbReference type="Pfam" id="PF12821"/>
    </source>
</evidence>
<sequence>MMFQVVSAVIAVYFSCIFFDAPKKLSWYIALLGGAGWLVFLMFQERLGTYSATYISGLFIAFLSHLAARKFKTPVTVFFIPGFFPLVPGAGMYRTVYWYIMKDPEMGKHYLNETFMVAGMIALAIFTIDSLFKVYSIISKDFRNHLWHSK</sequence>
<feature type="transmembrane region" description="Helical" evidence="8">
    <location>
        <begin position="25"/>
        <end position="43"/>
    </location>
</feature>
<dbReference type="EMBL" id="JANHNZ010000011">
    <property type="protein sequence ID" value="MCQ9210667.1"/>
    <property type="molecule type" value="Genomic_DNA"/>
</dbReference>
<evidence type="ECO:0000256" key="7">
    <source>
        <dbReference type="ARBA" id="ARBA00034125"/>
    </source>
</evidence>
<comment type="caution">
    <text evidence="10">The sequence shown here is derived from an EMBL/GenBank/DDBJ whole genome shotgun (WGS) entry which is preliminary data.</text>
</comment>
<evidence type="ECO:0000256" key="8">
    <source>
        <dbReference type="SAM" id="Phobius"/>
    </source>
</evidence>
<dbReference type="PANTHER" id="PTHR34390:SF1">
    <property type="entry name" value="SUCCINATE TRANSPORTER SUBUNIT YJJB-RELATED"/>
    <property type="match status" value="1"/>
</dbReference>
<feature type="transmembrane region" description="Helical" evidence="8">
    <location>
        <begin position="49"/>
        <end position="68"/>
    </location>
</feature>
<keyword evidence="5 8" id="KW-1133">Transmembrane helix</keyword>
<dbReference type="InterPro" id="IPR050539">
    <property type="entry name" value="ThrE_Dicarb/AminoAcid_Exp"/>
</dbReference>
<dbReference type="Pfam" id="PF12821">
    <property type="entry name" value="ThrE_2"/>
    <property type="match status" value="1"/>
</dbReference>
<protein>
    <submittedName>
        <fullName evidence="10">Threonine/serine exporter family protein</fullName>
    </submittedName>
</protein>
<feature type="transmembrane region" description="Helical" evidence="8">
    <location>
        <begin position="115"/>
        <end position="135"/>
    </location>
</feature>
<keyword evidence="3" id="KW-0997">Cell inner membrane</keyword>
<gene>
    <name evidence="10" type="ORF">NPA36_08910</name>
</gene>
<proteinExistence type="inferred from homology"/>
<feature type="domain" description="Threonine/Serine exporter ThrE" evidence="9">
    <location>
        <begin position="4"/>
        <end position="129"/>
    </location>
</feature>
<evidence type="ECO:0000256" key="4">
    <source>
        <dbReference type="ARBA" id="ARBA00022692"/>
    </source>
</evidence>
<dbReference type="InterPro" id="IPR024528">
    <property type="entry name" value="ThrE_2"/>
</dbReference>
<evidence type="ECO:0000256" key="2">
    <source>
        <dbReference type="ARBA" id="ARBA00022475"/>
    </source>
</evidence>